<name>A0A2M7TIQ3_UNCKA</name>
<organism evidence="1 2">
    <name type="scientific">candidate division WWE3 bacterium CG_4_10_14_0_2_um_filter_41_14</name>
    <dbReference type="NCBI Taxonomy" id="1975072"/>
    <lineage>
        <taxon>Bacteria</taxon>
        <taxon>Katanobacteria</taxon>
    </lineage>
</organism>
<sequence>MTNYTPNITQQIRLDIGKMLIAREIQKTFPDIAAYDKIKSTVNEKFEKLEEIVDIRNFWNLVDSIMMGYELKDVVRLITSENIRWRREEDYQIEQLRFGWGEKIGNFELNNKTAKETTNHLKIHPDDLDVQKKKYEETSQRVNDPILVEKYASDESLHVHDGNGRLLSAIVNNQATLTAYIGAQVSVPRSNHWVPTSFLQRLSDTLTTDALIQVLRESDNAVFEFEDRVVTNYKQRVLEAL</sequence>
<accession>A0A2M7TIQ3</accession>
<evidence type="ECO:0000313" key="1">
    <source>
        <dbReference type="EMBL" id="PIZ46298.1"/>
    </source>
</evidence>
<gene>
    <name evidence="1" type="ORF">COY32_03520</name>
</gene>
<dbReference type="AlphaFoldDB" id="A0A2M7TIQ3"/>
<dbReference type="EMBL" id="PFNL01000105">
    <property type="protein sequence ID" value="PIZ46298.1"/>
    <property type="molecule type" value="Genomic_DNA"/>
</dbReference>
<dbReference type="Proteomes" id="UP000228920">
    <property type="component" value="Unassembled WGS sequence"/>
</dbReference>
<proteinExistence type="predicted"/>
<evidence type="ECO:0000313" key="2">
    <source>
        <dbReference type="Proteomes" id="UP000228920"/>
    </source>
</evidence>
<protein>
    <submittedName>
        <fullName evidence="1">Uncharacterized protein</fullName>
    </submittedName>
</protein>
<comment type="caution">
    <text evidence="1">The sequence shown here is derived from an EMBL/GenBank/DDBJ whole genome shotgun (WGS) entry which is preliminary data.</text>
</comment>
<reference evidence="2" key="1">
    <citation type="submission" date="2017-09" db="EMBL/GenBank/DDBJ databases">
        <title>Depth-based differentiation of microbial function through sediment-hosted aquifers and enrichment of novel symbionts in the deep terrestrial subsurface.</title>
        <authorList>
            <person name="Probst A.J."/>
            <person name="Ladd B."/>
            <person name="Jarett J.K."/>
            <person name="Geller-Mcgrath D.E."/>
            <person name="Sieber C.M.K."/>
            <person name="Emerson J.B."/>
            <person name="Anantharaman K."/>
            <person name="Thomas B.C."/>
            <person name="Malmstrom R."/>
            <person name="Stieglmeier M."/>
            <person name="Klingl A."/>
            <person name="Woyke T."/>
            <person name="Ryan C.M."/>
            <person name="Banfield J.F."/>
        </authorList>
    </citation>
    <scope>NUCLEOTIDE SEQUENCE [LARGE SCALE GENOMIC DNA]</scope>
</reference>